<dbReference type="CDD" id="cd09627">
    <property type="entry name" value="DOMON_murB_like"/>
    <property type="match status" value="1"/>
</dbReference>
<reference evidence="1 2" key="1">
    <citation type="submission" date="2020-06" db="EMBL/GenBank/DDBJ databases">
        <title>Sphingomonas hominis sp. nov., a member of the Sphingomonas, isolated from the hair of a 22-year-old girl.</title>
        <authorList>
            <person name="Zhang D.-F."/>
            <person name="Cui X.-W."/>
        </authorList>
    </citation>
    <scope>NUCLEOTIDE SEQUENCE [LARGE SCALE GENOMIC DNA]</scope>
    <source>
        <strain evidence="1 2">HHU CXW</strain>
    </source>
</reference>
<name>A0ABX2JFI0_9SPHN</name>
<evidence type="ECO:0000313" key="2">
    <source>
        <dbReference type="Proteomes" id="UP000621447"/>
    </source>
</evidence>
<comment type="caution">
    <text evidence="1">The sequence shown here is derived from an EMBL/GenBank/DDBJ whole genome shotgun (WGS) entry which is preliminary data.</text>
</comment>
<organism evidence="1 2">
    <name type="scientific">Sphingomonas hominis</name>
    <dbReference type="NCBI Taxonomy" id="2741495"/>
    <lineage>
        <taxon>Bacteria</taxon>
        <taxon>Pseudomonadati</taxon>
        <taxon>Pseudomonadota</taxon>
        <taxon>Alphaproteobacteria</taxon>
        <taxon>Sphingomonadales</taxon>
        <taxon>Sphingomonadaceae</taxon>
        <taxon>Sphingomonas</taxon>
    </lineage>
</organism>
<dbReference type="Gene3D" id="2.60.40.1190">
    <property type="match status" value="1"/>
</dbReference>
<keyword evidence="2" id="KW-1185">Reference proteome</keyword>
<proteinExistence type="predicted"/>
<sequence length="176" mass="19614">MSRYSLTPHPDHPPLGVRGVTVDLRMIDGGAMLLNYVVDGAETAVWPERTSAVRSDGLWRTTCFELFLMFDDEEHYVEFNFSPSSAWAAYAFDGYRDGMAELSRDLVPHVTRIRQGVEVDCDLGGLPHGELLMSLTAVIEEEGGRRSFWALAHPPGAPDFHHRDCFTARLPAPAQP</sequence>
<dbReference type="EMBL" id="JABULH010000001">
    <property type="protein sequence ID" value="NTS64414.1"/>
    <property type="molecule type" value="Genomic_DNA"/>
</dbReference>
<dbReference type="Proteomes" id="UP000621447">
    <property type="component" value="Unassembled WGS sequence"/>
</dbReference>
<gene>
    <name evidence="1" type="ORF">HRV97_04485</name>
</gene>
<evidence type="ECO:0000313" key="1">
    <source>
        <dbReference type="EMBL" id="NTS64414.1"/>
    </source>
</evidence>
<dbReference type="RefSeq" id="WP_174192432.1">
    <property type="nucleotide sequence ID" value="NZ_JABULH010000001.1"/>
</dbReference>
<protein>
    <submittedName>
        <fullName evidence="1">DOMON-like domain-containing protein</fullName>
    </submittedName>
</protein>
<accession>A0ABX2JFI0</accession>